<evidence type="ECO:0000313" key="2">
    <source>
        <dbReference type="EMBL" id="MEQ2193478.1"/>
    </source>
</evidence>
<reference evidence="2 3" key="1">
    <citation type="submission" date="2021-06" db="EMBL/GenBank/DDBJ databases">
        <authorList>
            <person name="Palmer J.M."/>
        </authorList>
    </citation>
    <scope>NUCLEOTIDE SEQUENCE [LARGE SCALE GENOMIC DNA]</scope>
    <source>
        <strain evidence="2 3">XC_2019</strain>
        <tissue evidence="2">Muscle</tissue>
    </source>
</reference>
<organism evidence="2 3">
    <name type="scientific">Xenoophorus captivus</name>
    <dbReference type="NCBI Taxonomy" id="1517983"/>
    <lineage>
        <taxon>Eukaryota</taxon>
        <taxon>Metazoa</taxon>
        <taxon>Chordata</taxon>
        <taxon>Craniata</taxon>
        <taxon>Vertebrata</taxon>
        <taxon>Euteleostomi</taxon>
        <taxon>Actinopterygii</taxon>
        <taxon>Neopterygii</taxon>
        <taxon>Teleostei</taxon>
        <taxon>Neoteleostei</taxon>
        <taxon>Acanthomorphata</taxon>
        <taxon>Ovalentaria</taxon>
        <taxon>Atherinomorphae</taxon>
        <taxon>Cyprinodontiformes</taxon>
        <taxon>Goodeidae</taxon>
        <taxon>Xenoophorus</taxon>
    </lineage>
</organism>
<feature type="non-terminal residue" evidence="2">
    <location>
        <position position="1"/>
    </location>
</feature>
<protein>
    <recommendedName>
        <fullName evidence="1">PDXDC1-like third domain-containing protein</fullName>
    </recommendedName>
</protein>
<accession>A0ABV0QD41</accession>
<dbReference type="EMBL" id="JAHRIN010008491">
    <property type="protein sequence ID" value="MEQ2193478.1"/>
    <property type="molecule type" value="Genomic_DNA"/>
</dbReference>
<proteinExistence type="predicted"/>
<evidence type="ECO:0000313" key="3">
    <source>
        <dbReference type="Proteomes" id="UP001434883"/>
    </source>
</evidence>
<dbReference type="Pfam" id="PF22937">
    <property type="entry name" value="PDXDC1-like_cen2"/>
    <property type="match status" value="1"/>
</dbReference>
<dbReference type="InterPro" id="IPR055102">
    <property type="entry name" value="PDXDC1-like_3rd"/>
</dbReference>
<name>A0ABV0QD41_9TELE</name>
<evidence type="ECO:0000259" key="1">
    <source>
        <dbReference type="Pfam" id="PF22937"/>
    </source>
</evidence>
<dbReference type="Proteomes" id="UP001434883">
    <property type="component" value="Unassembled WGS sequence"/>
</dbReference>
<keyword evidence="3" id="KW-1185">Reference proteome</keyword>
<sequence>TLGILKAVVEWEADWSHETMRWDALFLAYIVSLPHHPSFLLTSFRPRVDVVEHEDEGDWVRFSPLLTAAEATRAGAYDVVHNDLKTGLQRGDPPPCPLSHIHRGTQLAWSGSSPVRRFGPLGGLFHLVDSSSTIQGAVACPEDGVAGPVVIQGFWYESQAEGIDESRREQELKKINKALLTKLQELDTDIFFSSGGFFIHICAPFYFIHTEPSVSLSLSCRPMTGPEFVTEENCIFVGMVTDDVDVSELVDTISTLGRDIEESGRVTALFIQ</sequence>
<feature type="domain" description="PDXDC1-like third" evidence="1">
    <location>
        <begin position="227"/>
        <end position="265"/>
    </location>
</feature>
<gene>
    <name evidence="2" type="ORF">XENOCAPTIV_029745</name>
</gene>
<comment type="caution">
    <text evidence="2">The sequence shown here is derived from an EMBL/GenBank/DDBJ whole genome shotgun (WGS) entry which is preliminary data.</text>
</comment>